<evidence type="ECO:0000259" key="2">
    <source>
        <dbReference type="Pfam" id="PF13796"/>
    </source>
</evidence>
<dbReference type="RefSeq" id="WP_192029290.1">
    <property type="nucleotide sequence ID" value="NZ_JACYTR010000013.1"/>
</dbReference>
<proteinExistence type="predicted"/>
<evidence type="ECO:0000313" key="3">
    <source>
        <dbReference type="EMBL" id="MBD8525872.1"/>
    </source>
</evidence>
<feature type="transmembrane region" description="Helical" evidence="1">
    <location>
        <begin position="278"/>
        <end position="300"/>
    </location>
</feature>
<feature type="domain" description="Putative sensor" evidence="2">
    <location>
        <begin position="124"/>
        <end position="315"/>
    </location>
</feature>
<comment type="caution">
    <text evidence="3">The sequence shown here is derived from an EMBL/GenBank/DDBJ whole genome shotgun (WGS) entry which is preliminary data.</text>
</comment>
<evidence type="ECO:0000256" key="1">
    <source>
        <dbReference type="SAM" id="Phobius"/>
    </source>
</evidence>
<keyword evidence="4" id="KW-1185">Reference proteome</keyword>
<keyword evidence="1" id="KW-0812">Transmembrane</keyword>
<dbReference type="EMBL" id="JACYTR010000013">
    <property type="protein sequence ID" value="MBD8525872.1"/>
    <property type="molecule type" value="Genomic_DNA"/>
</dbReference>
<feature type="transmembrane region" description="Helical" evidence="1">
    <location>
        <begin position="215"/>
        <end position="236"/>
    </location>
</feature>
<feature type="transmembrane region" description="Helical" evidence="1">
    <location>
        <begin position="121"/>
        <end position="141"/>
    </location>
</feature>
<name>A0AAW3ZLC8_9GAMM</name>
<sequence length="320" mass="34876">MTSPDPTGSSLPRSVAEYLVQLRQALAGADPALIQDALYDAEEYLRAELALETTKGGARRSEAEVLAALASSYGAPAEVAEIYRDTELKVQTALRAPAPPPQRSGWARVFGVIVEARTYGALLYMLLALATGVFYFSWVTVGISLSLGLSILIIGLPFVVLFFGSVRVLSLVEGRLVEALLGERMPRRPVYSDQQQPLLTRIGQMFSDPRSWASMLYFVLMLPLGILYSVLTITLLSLSSGFIASPIVALFGAQRVQFSMGDGWMFGHPVGVTYADQVWWALPLLFVLGWTLLFLTLHLARGLGFLHAALAKQLLVKPGE</sequence>
<gene>
    <name evidence="3" type="ORF">IFO71_08965</name>
</gene>
<protein>
    <submittedName>
        <fullName evidence="3">Sensor domain-containing protein</fullName>
    </submittedName>
</protein>
<accession>A0AAW3ZLC8</accession>
<keyword evidence="1" id="KW-0472">Membrane</keyword>
<organism evidence="3 4">
    <name type="scientific">Pseudomarimonas arenosa</name>
    <dbReference type="NCBI Taxonomy" id="2774145"/>
    <lineage>
        <taxon>Bacteria</taxon>
        <taxon>Pseudomonadati</taxon>
        <taxon>Pseudomonadota</taxon>
        <taxon>Gammaproteobacteria</taxon>
        <taxon>Lysobacterales</taxon>
        <taxon>Lysobacteraceae</taxon>
        <taxon>Pseudomarimonas</taxon>
    </lineage>
</organism>
<feature type="transmembrane region" description="Helical" evidence="1">
    <location>
        <begin position="147"/>
        <end position="166"/>
    </location>
</feature>
<dbReference type="Pfam" id="PF13796">
    <property type="entry name" value="Sensor"/>
    <property type="match status" value="1"/>
</dbReference>
<keyword evidence="1" id="KW-1133">Transmembrane helix</keyword>
<dbReference type="InterPro" id="IPR025828">
    <property type="entry name" value="Put_sensor_dom"/>
</dbReference>
<dbReference type="Proteomes" id="UP000613768">
    <property type="component" value="Unassembled WGS sequence"/>
</dbReference>
<evidence type="ECO:0000313" key="4">
    <source>
        <dbReference type="Proteomes" id="UP000613768"/>
    </source>
</evidence>
<reference evidence="3 4" key="1">
    <citation type="submission" date="2020-09" db="EMBL/GenBank/DDBJ databases">
        <title>Pseudoxanthomonas sp. CAU 1598 isolated from sand of Yaerae Beach.</title>
        <authorList>
            <person name="Kim W."/>
        </authorList>
    </citation>
    <scope>NUCLEOTIDE SEQUENCE [LARGE SCALE GENOMIC DNA]</scope>
    <source>
        <strain evidence="3 4">CAU 1598</strain>
    </source>
</reference>
<dbReference type="AlphaFoldDB" id="A0AAW3ZLC8"/>